<gene>
    <name evidence="2" type="ORF">E4021_00525</name>
</gene>
<feature type="signal peptide" evidence="1">
    <location>
        <begin position="1"/>
        <end position="20"/>
    </location>
</feature>
<dbReference type="RefSeq" id="WP_136455940.1">
    <property type="nucleotide sequence ID" value="NZ_SRSF01000001.1"/>
</dbReference>
<name>A0A4S4NMH0_9BACT</name>
<dbReference type="SUPFAM" id="SSF82171">
    <property type="entry name" value="DPP6 N-terminal domain-like"/>
    <property type="match status" value="1"/>
</dbReference>
<evidence type="ECO:0000313" key="2">
    <source>
        <dbReference type="EMBL" id="THH41114.1"/>
    </source>
</evidence>
<keyword evidence="1" id="KW-0732">Signal</keyword>
<sequence>MHRLLTGLILFWVASLGAQAPPTQLYVFDIQVRDTSVTLTNPRYLTAFNANGYNNHPNWADENRLFASVMTPDMAQPDVYLFDLADQSRTRLTQTASGEYSPKKRFTAGRFSAVRQEMAGRDTVLRLWDFPIDRSDNGQPVLSTMAGIGYYEWLNNTQLVLFMVENPNRLVMTSSNGDTPRTLATNTGRTFTRLTNGNLVYVDKSTTPWRLMERNLYQLDQEATVVAEMPEATEDFVVLNDGSYLAGSGSKLYRLKPAASGNWRQVVDLTYYGFDEITRLALNGRGQLALVARP</sequence>
<dbReference type="Proteomes" id="UP000308528">
    <property type="component" value="Unassembled WGS sequence"/>
</dbReference>
<feature type="chain" id="PRO_5020903526" evidence="1">
    <location>
        <begin position="21"/>
        <end position="294"/>
    </location>
</feature>
<evidence type="ECO:0000256" key="1">
    <source>
        <dbReference type="SAM" id="SignalP"/>
    </source>
</evidence>
<evidence type="ECO:0000313" key="3">
    <source>
        <dbReference type="Proteomes" id="UP000308528"/>
    </source>
</evidence>
<dbReference type="OrthoDB" id="9797498at2"/>
<keyword evidence="3" id="KW-1185">Reference proteome</keyword>
<proteinExistence type="predicted"/>
<comment type="caution">
    <text evidence="2">The sequence shown here is derived from an EMBL/GenBank/DDBJ whole genome shotgun (WGS) entry which is preliminary data.</text>
</comment>
<accession>A0A4S4NMH0</accession>
<organism evidence="2 3">
    <name type="scientific">Neolewinella litorea</name>
    <dbReference type="NCBI Taxonomy" id="2562452"/>
    <lineage>
        <taxon>Bacteria</taxon>
        <taxon>Pseudomonadati</taxon>
        <taxon>Bacteroidota</taxon>
        <taxon>Saprospiria</taxon>
        <taxon>Saprospirales</taxon>
        <taxon>Lewinellaceae</taxon>
        <taxon>Neolewinella</taxon>
    </lineage>
</organism>
<dbReference type="AlphaFoldDB" id="A0A4S4NMH0"/>
<protein>
    <submittedName>
        <fullName evidence="2">Uncharacterized protein</fullName>
    </submittedName>
</protein>
<dbReference type="EMBL" id="SRSF01000001">
    <property type="protein sequence ID" value="THH41114.1"/>
    <property type="molecule type" value="Genomic_DNA"/>
</dbReference>
<reference evidence="2 3" key="1">
    <citation type="submission" date="2019-04" db="EMBL/GenBank/DDBJ databases">
        <title>Lewinella litorea sp. nov., isolated from a marine sand.</title>
        <authorList>
            <person name="Yoon J.-H."/>
        </authorList>
    </citation>
    <scope>NUCLEOTIDE SEQUENCE [LARGE SCALE GENOMIC DNA]</scope>
    <source>
        <strain evidence="2 3">HSMS-39</strain>
    </source>
</reference>